<name>A0A0G4H5M5_9ALVE</name>
<evidence type="ECO:0000259" key="2">
    <source>
        <dbReference type="PROSITE" id="PS50053"/>
    </source>
</evidence>
<protein>
    <recommendedName>
        <fullName evidence="2">Ubiquitin-like domain-containing protein</fullName>
    </recommendedName>
</protein>
<evidence type="ECO:0000256" key="1">
    <source>
        <dbReference type="SAM" id="MobiDB-lite"/>
    </source>
</evidence>
<evidence type="ECO:0000313" key="3">
    <source>
        <dbReference type="EMBL" id="CEM39094.1"/>
    </source>
</evidence>
<dbReference type="PhylomeDB" id="A0A0G4H5M5"/>
<dbReference type="AlphaFoldDB" id="A0A0G4H5M5"/>
<dbReference type="InterPro" id="IPR019956">
    <property type="entry name" value="Ubiquitin_dom"/>
</dbReference>
<accession>A0A0G4H5M5</accession>
<dbReference type="SUPFAM" id="SSF54236">
    <property type="entry name" value="Ubiquitin-like"/>
    <property type="match status" value="1"/>
</dbReference>
<reference evidence="3" key="1">
    <citation type="submission" date="2014-11" db="EMBL/GenBank/DDBJ databases">
        <authorList>
            <person name="Otto D Thomas"/>
            <person name="Naeem Raeece"/>
        </authorList>
    </citation>
    <scope>NUCLEOTIDE SEQUENCE</scope>
</reference>
<gene>
    <name evidence="3" type="ORF">Cvel_24781</name>
</gene>
<dbReference type="EMBL" id="CDMZ01001904">
    <property type="protein sequence ID" value="CEM39094.1"/>
    <property type="molecule type" value="Genomic_DNA"/>
</dbReference>
<feature type="region of interest" description="Disordered" evidence="1">
    <location>
        <begin position="96"/>
        <end position="134"/>
    </location>
</feature>
<dbReference type="InterPro" id="IPR029071">
    <property type="entry name" value="Ubiquitin-like_domsf"/>
</dbReference>
<dbReference type="SMART" id="SM00213">
    <property type="entry name" value="UBQ"/>
    <property type="match status" value="1"/>
</dbReference>
<proteinExistence type="predicted"/>
<organism evidence="3">
    <name type="scientific">Chromera velia CCMP2878</name>
    <dbReference type="NCBI Taxonomy" id="1169474"/>
    <lineage>
        <taxon>Eukaryota</taxon>
        <taxon>Sar</taxon>
        <taxon>Alveolata</taxon>
        <taxon>Colpodellida</taxon>
        <taxon>Chromeraceae</taxon>
        <taxon>Chromera</taxon>
    </lineage>
</organism>
<feature type="domain" description="Ubiquitin-like" evidence="2">
    <location>
        <begin position="12"/>
        <end position="85"/>
    </location>
</feature>
<sequence>MIEKGPSGEMSDQVYVKCLTGKIITVDIDTGPDKRKTVRDLKRGVEAKEGTPWREQRLLWGGRTLKDRTMLCEINLQKDLTMHLIPKLGAPGEQIRLESDEYSSDEEVIRRREKAQREREKQKVACAQSQKEGG</sequence>
<dbReference type="InterPro" id="IPR050158">
    <property type="entry name" value="Ubiquitin_ubiquitin-like"/>
</dbReference>
<dbReference type="PRINTS" id="PR00348">
    <property type="entry name" value="UBIQUITIN"/>
</dbReference>
<dbReference type="PANTHER" id="PTHR10666">
    <property type="entry name" value="UBIQUITIN"/>
    <property type="match status" value="1"/>
</dbReference>
<dbReference type="PROSITE" id="PS50053">
    <property type="entry name" value="UBIQUITIN_2"/>
    <property type="match status" value="1"/>
</dbReference>
<dbReference type="Gene3D" id="3.10.20.90">
    <property type="entry name" value="Phosphatidylinositol 3-kinase Catalytic Subunit, Chain A, domain 1"/>
    <property type="match status" value="1"/>
</dbReference>
<dbReference type="InterPro" id="IPR000626">
    <property type="entry name" value="Ubiquitin-like_dom"/>
</dbReference>
<dbReference type="Pfam" id="PF00240">
    <property type="entry name" value="ubiquitin"/>
    <property type="match status" value="1"/>
</dbReference>
<feature type="compositionally biased region" description="Basic and acidic residues" evidence="1">
    <location>
        <begin position="107"/>
        <end position="123"/>
    </location>
</feature>
<dbReference type="VEuPathDB" id="CryptoDB:Cvel_24781"/>